<dbReference type="Proteomes" id="UP000817854">
    <property type="component" value="Unassembled WGS sequence"/>
</dbReference>
<keyword evidence="2" id="KW-1185">Reference proteome</keyword>
<dbReference type="EMBL" id="VEVQ02000007">
    <property type="protein sequence ID" value="NHN26500.1"/>
    <property type="molecule type" value="Genomic_DNA"/>
</dbReference>
<dbReference type="InterPro" id="IPR010384">
    <property type="entry name" value="MtfA_fam"/>
</dbReference>
<reference evidence="2" key="1">
    <citation type="submission" date="2019-05" db="EMBL/GenBank/DDBJ databases">
        <title>Flavobacterium profundi sp. nov., isolated from a deep-sea seamount.</title>
        <authorList>
            <person name="Zhang D.-C."/>
        </authorList>
    </citation>
    <scope>NUCLEOTIDE SEQUENCE [LARGE SCALE GENOMIC DNA]</scope>
    <source>
        <strain evidence="2">EC11</strain>
    </source>
</reference>
<dbReference type="PANTHER" id="PTHR30164">
    <property type="entry name" value="MTFA PEPTIDASE"/>
    <property type="match status" value="1"/>
</dbReference>
<gene>
    <name evidence="1" type="ORF">FIA58_012510</name>
</gene>
<sequence>MHYILFFLGILFLGFFAYNVAIEPAYAFLFRKPIYVHFYPFPKKLKLGQVQLLHNQFEFYKRLTSAQKSYFEHRVAVFIKKYPFIGKEGLVVTDEMKVLIAATAVMLTFGMRNYLFTVINKVVIYPDVYYSRINDNYHKGEFNPRMKAIVFSWKHFLEGYQISNDNLNLGLHEFGHVLHYQGLKNTDTSATIFSITYEEIMKEVNYPANYSKLTQSNYFRNYAYTNEFEFIAVILEHFFETPNQFKTEFPHLFEKVKVMINFTDNS</sequence>
<dbReference type="PANTHER" id="PTHR30164:SF2">
    <property type="entry name" value="PROTEIN MTFA"/>
    <property type="match status" value="1"/>
</dbReference>
<accession>A0ABX0ITN9</accession>
<protein>
    <submittedName>
        <fullName evidence="1">Zinc-dependent peptidase</fullName>
    </submittedName>
</protein>
<dbReference type="Gene3D" id="1.10.472.150">
    <property type="entry name" value="Glucose-regulated metallo-peptidase M90, N-terminal domain"/>
    <property type="match status" value="1"/>
</dbReference>
<organism evidence="1 2">
    <name type="scientific">Flavobacterium jejuense</name>
    <dbReference type="NCBI Taxonomy" id="1544455"/>
    <lineage>
        <taxon>Bacteria</taxon>
        <taxon>Pseudomonadati</taxon>
        <taxon>Bacteroidota</taxon>
        <taxon>Flavobacteriia</taxon>
        <taxon>Flavobacteriales</taxon>
        <taxon>Flavobacteriaceae</taxon>
        <taxon>Flavobacterium</taxon>
    </lineage>
</organism>
<name>A0ABX0ITN9_9FLAO</name>
<dbReference type="InterPro" id="IPR042252">
    <property type="entry name" value="MtfA_N"/>
</dbReference>
<evidence type="ECO:0000313" key="2">
    <source>
        <dbReference type="Proteomes" id="UP000817854"/>
    </source>
</evidence>
<reference evidence="1 2" key="3">
    <citation type="submission" date="2020-02" db="EMBL/GenBank/DDBJ databases">
        <title>Flavobacterium profundi sp. nov., isolated from a deep-sea seamount.</title>
        <authorList>
            <person name="Zhang D.-C."/>
        </authorList>
    </citation>
    <scope>NUCLEOTIDE SEQUENCE [LARGE SCALE GENOMIC DNA]</scope>
    <source>
        <strain evidence="1 2">EC11</strain>
    </source>
</reference>
<proteinExistence type="predicted"/>
<dbReference type="SUPFAM" id="SSF55486">
    <property type="entry name" value="Metalloproteases ('zincins'), catalytic domain"/>
    <property type="match status" value="1"/>
</dbReference>
<dbReference type="RefSeq" id="WP_165928917.1">
    <property type="nucleotide sequence ID" value="NZ_VEVQ02000007.1"/>
</dbReference>
<dbReference type="CDD" id="cd20170">
    <property type="entry name" value="Peptidase_M90-like"/>
    <property type="match status" value="1"/>
</dbReference>
<comment type="caution">
    <text evidence="1">The sequence shown here is derived from an EMBL/GenBank/DDBJ whole genome shotgun (WGS) entry which is preliminary data.</text>
</comment>
<reference evidence="1 2" key="2">
    <citation type="submission" date="2019-05" db="EMBL/GenBank/DDBJ databases">
        <authorList>
            <person name="Lianzixin W."/>
        </authorList>
    </citation>
    <scope>NUCLEOTIDE SEQUENCE [LARGE SCALE GENOMIC DNA]</scope>
    <source>
        <strain evidence="1 2">EC11</strain>
    </source>
</reference>
<evidence type="ECO:0000313" key="1">
    <source>
        <dbReference type="EMBL" id="NHN26500.1"/>
    </source>
</evidence>
<dbReference type="Pfam" id="PF06167">
    <property type="entry name" value="Peptidase_M90"/>
    <property type="match status" value="1"/>
</dbReference>